<organism evidence="1">
    <name type="scientific">Octopus bimaculoides</name>
    <name type="common">California two-spotted octopus</name>
    <dbReference type="NCBI Taxonomy" id="37653"/>
    <lineage>
        <taxon>Eukaryota</taxon>
        <taxon>Metazoa</taxon>
        <taxon>Spiralia</taxon>
        <taxon>Lophotrochozoa</taxon>
        <taxon>Mollusca</taxon>
        <taxon>Cephalopoda</taxon>
        <taxon>Coleoidea</taxon>
        <taxon>Octopodiformes</taxon>
        <taxon>Octopoda</taxon>
        <taxon>Incirrata</taxon>
        <taxon>Octopodidae</taxon>
        <taxon>Octopus</taxon>
    </lineage>
</organism>
<gene>
    <name evidence="1" type="ORF">OCBIM_22024508mg</name>
</gene>
<accession>A0A0L8H172</accession>
<proteinExistence type="predicted"/>
<dbReference type="AlphaFoldDB" id="A0A0L8H172"/>
<name>A0A0L8H172_OCTBM</name>
<evidence type="ECO:0000313" key="1">
    <source>
        <dbReference type="EMBL" id="KOF83031.1"/>
    </source>
</evidence>
<sequence>MHICFYFQLGYIILHLNDFTYFIESTHTRQCIPSQTLPRYMIFHDFNYVLFKYFSYYIFYTKYYPQFNADINISNLMILQYYTLYFISPLLHYTNYNSAFTVLRQHSKYICNIFKSQ</sequence>
<protein>
    <submittedName>
        <fullName evidence="1">Uncharacterized protein</fullName>
    </submittedName>
</protein>
<reference evidence="1" key="1">
    <citation type="submission" date="2015-07" db="EMBL/GenBank/DDBJ databases">
        <title>MeaNS - Measles Nucleotide Surveillance Program.</title>
        <authorList>
            <person name="Tran T."/>
            <person name="Druce J."/>
        </authorList>
    </citation>
    <scope>NUCLEOTIDE SEQUENCE</scope>
    <source>
        <strain evidence="1">UCB-OBI-ISO-001</strain>
        <tissue evidence="1">Gonad</tissue>
    </source>
</reference>
<dbReference type="EMBL" id="KQ419590">
    <property type="protein sequence ID" value="KOF83031.1"/>
    <property type="molecule type" value="Genomic_DNA"/>
</dbReference>